<evidence type="ECO:0000256" key="1">
    <source>
        <dbReference type="ARBA" id="ARBA00009437"/>
    </source>
</evidence>
<gene>
    <name evidence="6" type="ORF">BFG52_08680</name>
</gene>
<accession>A0A1B2M056</accession>
<dbReference type="InterPro" id="IPR050389">
    <property type="entry name" value="LysR-type_TF"/>
</dbReference>
<dbReference type="SUPFAM" id="SSF53850">
    <property type="entry name" value="Periplasmic binding protein-like II"/>
    <property type="match status" value="1"/>
</dbReference>
<dbReference type="CDD" id="cd08417">
    <property type="entry name" value="PBP2_Nitroaromatics_like"/>
    <property type="match status" value="1"/>
</dbReference>
<protein>
    <submittedName>
        <fullName evidence="6">LysR family transcriptional regulator</fullName>
    </submittedName>
</protein>
<dbReference type="GO" id="GO:0003700">
    <property type="term" value="F:DNA-binding transcription factor activity"/>
    <property type="evidence" value="ECO:0007669"/>
    <property type="project" value="InterPro"/>
</dbReference>
<keyword evidence="3" id="KW-0238">DNA-binding</keyword>
<proteinExistence type="inferred from homology"/>
<keyword evidence="2" id="KW-0805">Transcription regulation</keyword>
<dbReference type="EMBL" id="CP016895">
    <property type="protein sequence ID" value="AOA58423.1"/>
    <property type="molecule type" value="Genomic_DNA"/>
</dbReference>
<name>A0A1B2M056_9GAMM</name>
<dbReference type="InterPro" id="IPR036388">
    <property type="entry name" value="WH-like_DNA-bd_sf"/>
</dbReference>
<organism evidence="6 7">
    <name type="scientific">Acinetobacter larvae</name>
    <dbReference type="NCBI Taxonomy" id="1789224"/>
    <lineage>
        <taxon>Bacteria</taxon>
        <taxon>Pseudomonadati</taxon>
        <taxon>Pseudomonadota</taxon>
        <taxon>Gammaproteobacteria</taxon>
        <taxon>Moraxellales</taxon>
        <taxon>Moraxellaceae</taxon>
        <taxon>Acinetobacter</taxon>
    </lineage>
</organism>
<dbReference type="InterPro" id="IPR005119">
    <property type="entry name" value="LysR_subst-bd"/>
</dbReference>
<feature type="domain" description="HTH lysR-type" evidence="5">
    <location>
        <begin position="26"/>
        <end position="75"/>
    </location>
</feature>
<dbReference type="PRINTS" id="PR00039">
    <property type="entry name" value="HTHLYSR"/>
</dbReference>
<comment type="similarity">
    <text evidence="1">Belongs to the LysR transcriptional regulatory family.</text>
</comment>
<dbReference type="PROSITE" id="PS50931">
    <property type="entry name" value="HTH_LYSR"/>
    <property type="match status" value="1"/>
</dbReference>
<evidence type="ECO:0000313" key="7">
    <source>
        <dbReference type="Proteomes" id="UP000093391"/>
    </source>
</evidence>
<dbReference type="STRING" id="1789224.BFG52_08680"/>
<keyword evidence="7" id="KW-1185">Reference proteome</keyword>
<dbReference type="InterPro" id="IPR000847">
    <property type="entry name" value="LysR_HTH_N"/>
</dbReference>
<sequence>MHNIHNQHALDLSLFHGIDINLYPLFIAIYEQKSISKAALSLYISQSAASHALQRLRNHFKDDLFVRVGAQMCATAFATQIYPVIRQALLDIQHVALQQQKFDPSMINTFKIALHDEIEPLILPKLVAHFEQLQLQVELSSIKLDRKNVVTDLVTQQIDFFIDLEQDFGHKVHFDALLADHFVVCSQQDNMSLQQYLAAQHIGVSSRRSGMLIEDIYLNRLQHSRQLRLRCQHYATAIEILRQQADLMLTLPYSILQQFSLDSRLHVFDLPFEIPKMQLGLFSAKELQQNSRIQYLREQIFSIFA</sequence>
<dbReference type="Pfam" id="PF03466">
    <property type="entry name" value="LysR_substrate"/>
    <property type="match status" value="1"/>
</dbReference>
<dbReference type="Pfam" id="PF00126">
    <property type="entry name" value="HTH_1"/>
    <property type="match status" value="1"/>
</dbReference>
<dbReference type="GO" id="GO:0003677">
    <property type="term" value="F:DNA binding"/>
    <property type="evidence" value="ECO:0007669"/>
    <property type="project" value="UniProtKB-KW"/>
</dbReference>
<dbReference type="InterPro" id="IPR037402">
    <property type="entry name" value="YidZ_PBP2"/>
</dbReference>
<dbReference type="Gene3D" id="3.40.190.10">
    <property type="entry name" value="Periplasmic binding protein-like II"/>
    <property type="match status" value="2"/>
</dbReference>
<dbReference type="RefSeq" id="WP_067554823.1">
    <property type="nucleotide sequence ID" value="NZ_CP016895.1"/>
</dbReference>
<evidence type="ECO:0000256" key="2">
    <source>
        <dbReference type="ARBA" id="ARBA00023015"/>
    </source>
</evidence>
<dbReference type="KEGG" id="ala:BFG52_08680"/>
<evidence type="ECO:0000259" key="5">
    <source>
        <dbReference type="PROSITE" id="PS50931"/>
    </source>
</evidence>
<dbReference type="InterPro" id="IPR036390">
    <property type="entry name" value="WH_DNA-bd_sf"/>
</dbReference>
<dbReference type="SUPFAM" id="SSF46785">
    <property type="entry name" value="Winged helix' DNA-binding domain"/>
    <property type="match status" value="1"/>
</dbReference>
<reference evidence="6 7" key="1">
    <citation type="submission" date="2016-08" db="EMBL/GenBank/DDBJ databases">
        <authorList>
            <person name="Seilhamer J.J."/>
        </authorList>
    </citation>
    <scope>NUCLEOTIDE SEQUENCE [LARGE SCALE GENOMIC DNA]</scope>
    <source>
        <strain evidence="6 7">BRTC-1</strain>
    </source>
</reference>
<evidence type="ECO:0000256" key="4">
    <source>
        <dbReference type="ARBA" id="ARBA00023163"/>
    </source>
</evidence>
<dbReference type="PANTHER" id="PTHR30118:SF15">
    <property type="entry name" value="TRANSCRIPTIONAL REGULATORY PROTEIN"/>
    <property type="match status" value="1"/>
</dbReference>
<dbReference type="Gene3D" id="1.10.10.10">
    <property type="entry name" value="Winged helix-like DNA-binding domain superfamily/Winged helix DNA-binding domain"/>
    <property type="match status" value="1"/>
</dbReference>
<dbReference type="OrthoDB" id="6621790at2"/>
<dbReference type="PANTHER" id="PTHR30118">
    <property type="entry name" value="HTH-TYPE TRANSCRIPTIONAL REGULATOR LEUO-RELATED"/>
    <property type="match status" value="1"/>
</dbReference>
<evidence type="ECO:0000256" key="3">
    <source>
        <dbReference type="ARBA" id="ARBA00023125"/>
    </source>
</evidence>
<dbReference type="Proteomes" id="UP000093391">
    <property type="component" value="Chromosome"/>
</dbReference>
<dbReference type="AlphaFoldDB" id="A0A1B2M056"/>
<evidence type="ECO:0000313" key="6">
    <source>
        <dbReference type="EMBL" id="AOA58423.1"/>
    </source>
</evidence>
<keyword evidence="4" id="KW-0804">Transcription</keyword>